<name>A0A420IAS3_9PEZI</name>
<evidence type="ECO:0000313" key="3">
    <source>
        <dbReference type="Proteomes" id="UP000285326"/>
    </source>
</evidence>
<feature type="region of interest" description="Disordered" evidence="1">
    <location>
        <begin position="73"/>
        <end position="101"/>
    </location>
</feature>
<dbReference type="Proteomes" id="UP000285326">
    <property type="component" value="Unassembled WGS sequence"/>
</dbReference>
<sequence length="270" mass="30258">CSLPKREILEGQEHATNVDPELYAYDGLQDKLFMVTNPVSWVQLNPMEEGLAARPHILMLTSSGQRLVKGSVNKHNQPDVGRTPKNNISYQESTTRLPKGSNPYGNGGLILGRWARMLASTKVTQFSRSFMVCAGNGETLEMKLEITDGKVTNLYKLICRKELLIKARENLRGSMQSKDGLTDGLNHLLIEEIIQELESEKFKFTDVKLVYKAKANGKTRPQGIPTAKDKIIQEAMRILLEVIYEGKFSDLSHGFRPGRSCHTALKQVSK</sequence>
<dbReference type="GO" id="GO:0006315">
    <property type="term" value="P:homing of group II introns"/>
    <property type="evidence" value="ECO:0007669"/>
    <property type="project" value="TreeGrafter"/>
</dbReference>
<evidence type="ECO:0000313" key="2">
    <source>
        <dbReference type="EMBL" id="RKF71650.1"/>
    </source>
</evidence>
<organism evidence="2 3">
    <name type="scientific">Golovinomyces cichoracearum</name>
    <dbReference type="NCBI Taxonomy" id="62708"/>
    <lineage>
        <taxon>Eukaryota</taxon>
        <taxon>Fungi</taxon>
        <taxon>Dikarya</taxon>
        <taxon>Ascomycota</taxon>
        <taxon>Pezizomycotina</taxon>
        <taxon>Leotiomycetes</taxon>
        <taxon>Erysiphales</taxon>
        <taxon>Erysiphaceae</taxon>
        <taxon>Golovinomyces</taxon>
    </lineage>
</organism>
<accession>A0A420IAS3</accession>
<proteinExistence type="predicted"/>
<dbReference type="GO" id="GO:0005739">
    <property type="term" value="C:mitochondrion"/>
    <property type="evidence" value="ECO:0007669"/>
    <property type="project" value="TreeGrafter"/>
</dbReference>
<protein>
    <submittedName>
        <fullName evidence="2">Uncharacterized protein</fullName>
    </submittedName>
</protein>
<dbReference type="AlphaFoldDB" id="A0A420IAS3"/>
<dbReference type="EMBL" id="MCBS01025059">
    <property type="protein sequence ID" value="RKF71650.1"/>
    <property type="molecule type" value="Genomic_DNA"/>
</dbReference>
<dbReference type="InterPro" id="IPR043502">
    <property type="entry name" value="DNA/RNA_pol_sf"/>
</dbReference>
<reference evidence="2 3" key="1">
    <citation type="journal article" date="2018" name="BMC Genomics">
        <title>Comparative genome analyses reveal sequence features reflecting distinct modes of host-adaptation between dicot and monocot powdery mildew.</title>
        <authorList>
            <person name="Wu Y."/>
            <person name="Ma X."/>
            <person name="Pan Z."/>
            <person name="Kale S.D."/>
            <person name="Song Y."/>
            <person name="King H."/>
            <person name="Zhang Q."/>
            <person name="Presley C."/>
            <person name="Deng X."/>
            <person name="Wei C.I."/>
            <person name="Xiao S."/>
        </authorList>
    </citation>
    <scope>NUCLEOTIDE SEQUENCE [LARGE SCALE GENOMIC DNA]</scope>
    <source>
        <strain evidence="2">UMSG1</strain>
    </source>
</reference>
<dbReference type="CDD" id="cd01651">
    <property type="entry name" value="RT_G2_intron"/>
    <property type="match status" value="1"/>
</dbReference>
<comment type="caution">
    <text evidence="2">The sequence shown here is derived from an EMBL/GenBank/DDBJ whole genome shotgun (WGS) entry which is preliminary data.</text>
</comment>
<dbReference type="GO" id="GO:0003964">
    <property type="term" value="F:RNA-directed DNA polymerase activity"/>
    <property type="evidence" value="ECO:0007669"/>
    <property type="project" value="TreeGrafter"/>
</dbReference>
<evidence type="ECO:0000256" key="1">
    <source>
        <dbReference type="SAM" id="MobiDB-lite"/>
    </source>
</evidence>
<dbReference type="PANTHER" id="PTHR33642">
    <property type="entry name" value="COX1/OXI3 INTRON 1 PROTEIN-RELATED"/>
    <property type="match status" value="1"/>
</dbReference>
<dbReference type="SUPFAM" id="SSF56672">
    <property type="entry name" value="DNA/RNA polymerases"/>
    <property type="match status" value="1"/>
</dbReference>
<dbReference type="PANTHER" id="PTHR33642:SF4">
    <property type="entry name" value="COX1_OXI3 INTRON 1 PROTEIN-RELATED"/>
    <property type="match status" value="1"/>
</dbReference>
<feature type="non-terminal residue" evidence="2">
    <location>
        <position position="1"/>
    </location>
</feature>
<dbReference type="GO" id="GO:0090615">
    <property type="term" value="P:mitochondrial mRNA processing"/>
    <property type="evidence" value="ECO:0007669"/>
    <property type="project" value="TreeGrafter"/>
</dbReference>
<feature type="compositionally biased region" description="Polar residues" evidence="1">
    <location>
        <begin position="84"/>
        <end position="96"/>
    </location>
</feature>
<gene>
    <name evidence="2" type="ORF">GcM1_250079</name>
</gene>